<feature type="transmembrane region" description="Helical" evidence="1">
    <location>
        <begin position="6"/>
        <end position="22"/>
    </location>
</feature>
<reference evidence="3 5" key="2">
    <citation type="submission" date="2017-03" db="EMBL/GenBank/DDBJ databases">
        <title>Complete sequence of Clostridium formicaceticum DSM 92.</title>
        <authorList>
            <person name="Poehlein A."/>
            <person name="Karl M."/>
            <person name="Bengelsdorf F.R."/>
            <person name="Duerre P."/>
            <person name="Daniel R."/>
        </authorList>
    </citation>
    <scope>NUCLEOTIDE SEQUENCE [LARGE SCALE GENOMIC DNA]</scope>
    <source>
        <strain evidence="3 5">DSM 92</strain>
    </source>
</reference>
<feature type="transmembrane region" description="Helical" evidence="1">
    <location>
        <begin position="56"/>
        <end position="74"/>
    </location>
</feature>
<organism evidence="3 5">
    <name type="scientific">Clostridium formicaceticum</name>
    <dbReference type="NCBI Taxonomy" id="1497"/>
    <lineage>
        <taxon>Bacteria</taxon>
        <taxon>Bacillati</taxon>
        <taxon>Bacillota</taxon>
        <taxon>Clostridia</taxon>
        <taxon>Eubacteriales</taxon>
        <taxon>Clostridiaceae</taxon>
        <taxon>Clostridium</taxon>
    </lineage>
</organism>
<proteinExistence type="predicted"/>
<keyword evidence="1" id="KW-1133">Transmembrane helix</keyword>
<sequence>MFFIGTATWGVLIILYGLILLTRKKFMIRRECDGIFIFFFTMLNPAIQIIEMGYGIKYLIILILSVSALVIFIARGRYTLTNVNAEMVLSALTDILNEKNISYGEENNTVILKDYDSRRITYTQSLSSVEVSLKNIRNLSIYEEVKTELKSRIKQIDLTVFPSSGLFYIVLGAILMVGMQYFQKKLLN</sequence>
<dbReference type="EMBL" id="CP017603">
    <property type="protein sequence ID" value="AOY76798.1"/>
    <property type="molecule type" value="Genomic_DNA"/>
</dbReference>
<reference evidence="2 4" key="1">
    <citation type="submission" date="2016-10" db="EMBL/GenBank/DDBJ databases">
        <title>Complete Genome Sequence of Acetogen Clostridium formicoaceticum ATCC 27076.</title>
        <authorList>
            <person name="Bao T."/>
            <person name="Cheng C."/>
            <person name="Zhao J."/>
            <person name="Yang S.-T."/>
            <person name="Wang J."/>
            <person name="Wang M."/>
        </authorList>
    </citation>
    <scope>NUCLEOTIDE SEQUENCE [LARGE SCALE GENOMIC DNA]</scope>
    <source>
        <strain evidence="2 4">ATCC 27076</strain>
    </source>
</reference>
<dbReference type="Proteomes" id="UP000192478">
    <property type="component" value="Chromosome"/>
</dbReference>
<evidence type="ECO:0000313" key="2">
    <source>
        <dbReference type="EMBL" id="AOY76798.1"/>
    </source>
</evidence>
<dbReference type="KEGG" id="cfm:BJL90_13615"/>
<feature type="transmembrane region" description="Helical" evidence="1">
    <location>
        <begin position="34"/>
        <end position="50"/>
    </location>
</feature>
<evidence type="ECO:0000313" key="3">
    <source>
        <dbReference type="EMBL" id="ARE87266.1"/>
    </source>
</evidence>
<evidence type="ECO:0000256" key="1">
    <source>
        <dbReference type="SAM" id="Phobius"/>
    </source>
</evidence>
<evidence type="ECO:0000313" key="5">
    <source>
        <dbReference type="Proteomes" id="UP000192478"/>
    </source>
</evidence>
<name>A0AAC9RJJ7_9CLOT</name>
<keyword evidence="4" id="KW-1185">Reference proteome</keyword>
<protein>
    <submittedName>
        <fullName evidence="3">Uncharacterized protein</fullName>
    </submittedName>
</protein>
<keyword evidence="1" id="KW-0812">Transmembrane</keyword>
<accession>A0AAC9RJJ7</accession>
<keyword evidence="1" id="KW-0472">Membrane</keyword>
<gene>
    <name evidence="2" type="ORF">BJL90_13615</name>
    <name evidence="3" type="ORF">CLFO_16650</name>
</gene>
<dbReference type="AlphaFoldDB" id="A0AAC9RJJ7"/>
<dbReference type="RefSeq" id="WP_070969013.1">
    <property type="nucleotide sequence ID" value="NZ_CP017603.1"/>
</dbReference>
<dbReference type="EMBL" id="CP020559">
    <property type="protein sequence ID" value="ARE87266.1"/>
    <property type="molecule type" value="Genomic_DNA"/>
</dbReference>
<evidence type="ECO:0000313" key="4">
    <source>
        <dbReference type="Proteomes" id="UP000177894"/>
    </source>
</evidence>
<feature type="transmembrane region" description="Helical" evidence="1">
    <location>
        <begin position="160"/>
        <end position="182"/>
    </location>
</feature>
<dbReference type="Proteomes" id="UP000177894">
    <property type="component" value="Chromosome"/>
</dbReference>